<evidence type="ECO:0000313" key="4">
    <source>
        <dbReference type="Proteomes" id="UP000218890"/>
    </source>
</evidence>
<accession>A0A0X8X9M2</accession>
<keyword evidence="3" id="KW-0132">Cell division</keyword>
<keyword evidence="3" id="KW-0131">Cell cycle</keyword>
<dbReference type="InterPro" id="IPR027417">
    <property type="entry name" value="P-loop_NTPase"/>
</dbReference>
<dbReference type="Pfam" id="PF01935">
    <property type="entry name" value="DUF87"/>
    <property type="match status" value="1"/>
</dbReference>
<proteinExistence type="predicted"/>
<feature type="region of interest" description="Disordered" evidence="1">
    <location>
        <begin position="1364"/>
        <end position="1385"/>
    </location>
</feature>
<dbReference type="KEGG" id="hhk:HH1059_13320"/>
<sequence>MNPFVDSLANYIQKEWDRVLSLSQRPREARFIIQSLGPRSTFELFHKLEQHKAKWQKEAQIECHFRVATALWRDWRNEPNQGADYLDNRMRVLGGMAQDGQRNWIDEEDRLTWYRNRTCPEDHDGLIVALVGLNHATDQGGLSAFHRVDESRIWQQQMERSFMCWLQQLNDDLGLDNAQNDMERLDRILDTLFTERPLQLERLGEFLADTIVSDGHGLYKIKDIESRLFANLPFWDLPPLFNQPKNVKDAERRIKDAANFISHRRFRNSSDQNRAWDKLQKAFNDGNISEPQVAADGTEYNDISEYKDTLYKFIFNGDAQARQRLLKTDIGEVLDILKQKTTSPSSSKQKVHRLNRLISMQAFLRAIWKTLELKDDTPLFSSAYELSRIEIELDKFSHDLTSDDSNNQTNHQLAQELLQSCLGGIDKELENIDFRLPEDGDQAQQHPDNWEKHVPIALDLDLDNLTYGTGRQRPNLQFKVKAFIEKRDGEGETEHEKKLTFQWSFEPTHPERIRSEAARAVLTDWEQHPEPRRMLPAWQIPPDAMTAMYYAADEEEANRLVSNSLTELKTVNLLEGFNPGENIDTELWQQSLELSQAYRDWLHSAASKGYYYAISNCFDPIIKAYERLTATALDTQKLGGSELLRRLYKAFLLFDTNVNINDHYLRSAMVLGISPPVLDLMRYRLRFLCDGFPEVAAKLALEGSGQKQFERLLQLSEIHRPLAGLVVDADRRLSAEIKSFGLIHHLGAQPDDSAKSLAVQTLLRDDEIDDDEEDISDIVAPNETRDLVHRVLQDYQQLYPFATDGLRILALHVDELGTILSGVDSFLRKYLKGNTSQNWPAFHCEVMVYTTSSSPMAMESRLNAWRQKVSYDHRESGRELVLNVAHRYAPNREKMQQMLRQEIKLYDIAFLFHFLQGELTADVEPAQPFEYNFNATNISPFPICEYPRPIKNDDALTRKSLFSNRRLRIQTRHADLSARLCHPHDSSDEHLIYGRIHYNRWSEVVEQLHQHAQWVACIDPFIDKRLIRSTEQGADAATAHNRKIVGFTSGLGDYGELNLAISTEQDTLQSLNDLVYGQLIDLLPFLSGEDLKEIATNVVDEAEEIIGLASLHAVVGETERIREVVGFSMIRRALATPEADIVQLLPIDSLQHWFEDNEESGTRPDLLQLALIPREDDVPLLKATLIECKLGQSNQAHIDKAYDQIRDGLSHLARLLAPDREDIHGLTFDRRYWWAQLQRAVTSRAVVNMPDSQWKVLDQALESLAEGIFEIEWQAAIFACWTDDQNESPVIEKIPLAPGAVNAPAEHPDNFAIHCISIGYPALHRLFTADSDSADELRGGISLEGQAIRLRPYLQGFTQSIANAERGRSTSAVEPPRATEQPTFEDNVVDLYERRWQQRQQESHQSQDQERTTAAASQSGSNSGQVTPTGSQTYRGCSTADRHDHEWPQVADNEQTSHGNPQTVDSGTKPSQPTIPDKLLIGTRGNQQQPVYWHYGHPKLNNRHLLILGTSGSGKTYAIQCLLAEMAAQQLHSLIIDYTDGFLPVHMEPPFEQIAKPETHFVRQHKLPLSPFHPQRFQVDPSLPESEETPYDIAGRIASIFTAIYTTMGEQQKATLMRVIEEGVATSTGFNFHELHQRLRDEGQHGETLANKIEPLIKADPFREGEDAAWDEMLSSSEHRVQILQLATMNREVQRLITEMVLWDLYDYANSYGSKYRPIPVVLDEIQNLDHSTDSPIDKMLREGRKFGLSMILATQTMSNFSREERDRLFQSAHKLIFRPADTEIDAFAKLLSDISSHSRREWKARLSDLHKGKCWSIGPAMTSAGNLSQEEILVSVTPFEEREILRG</sequence>
<organism evidence="3 4">
    <name type="scientific">Halorhodospira halochloris</name>
    <name type="common">Ectothiorhodospira halochloris</name>
    <dbReference type="NCBI Taxonomy" id="1052"/>
    <lineage>
        <taxon>Bacteria</taxon>
        <taxon>Pseudomonadati</taxon>
        <taxon>Pseudomonadota</taxon>
        <taxon>Gammaproteobacteria</taxon>
        <taxon>Chromatiales</taxon>
        <taxon>Ectothiorhodospiraceae</taxon>
        <taxon>Halorhodospira</taxon>
    </lineage>
</organism>
<feature type="domain" description="Helicase HerA central" evidence="2">
    <location>
        <begin position="1498"/>
        <end position="1702"/>
    </location>
</feature>
<gene>
    <name evidence="3" type="ORF">HH1059_13320</name>
</gene>
<dbReference type="CDD" id="cd01127">
    <property type="entry name" value="TrwB_TraG_TraD_VirD4"/>
    <property type="match status" value="1"/>
</dbReference>
<dbReference type="Proteomes" id="UP000218890">
    <property type="component" value="Chromosome"/>
</dbReference>
<reference evidence="3" key="1">
    <citation type="submission" date="2016-02" db="EMBL/GenBank/DDBJ databases">
        <title>Halorhodospira halochloris DSM-1059 complete genome, version 2.</title>
        <authorList>
            <person name="Tsukatani Y."/>
        </authorList>
    </citation>
    <scope>NUCLEOTIDE SEQUENCE</scope>
    <source>
        <strain evidence="3">DSM 1059</strain>
    </source>
</reference>
<feature type="compositionally biased region" description="Low complexity" evidence="1">
    <location>
        <begin position="1414"/>
        <end position="1425"/>
    </location>
</feature>
<dbReference type="Gene3D" id="3.40.50.300">
    <property type="entry name" value="P-loop containing nucleotide triphosphate hydrolases"/>
    <property type="match status" value="2"/>
</dbReference>
<keyword evidence="4" id="KW-1185">Reference proteome</keyword>
<dbReference type="InterPro" id="IPR002789">
    <property type="entry name" value="HerA_central"/>
</dbReference>
<protein>
    <submittedName>
        <fullName evidence="3">Cell division protein FtsK</fullName>
    </submittedName>
</protein>
<dbReference type="PANTHER" id="PTHR30121:SF6">
    <property type="entry name" value="SLR6007 PROTEIN"/>
    <property type="match status" value="1"/>
</dbReference>
<feature type="compositionally biased region" description="Polar residues" evidence="1">
    <location>
        <begin position="1426"/>
        <end position="1436"/>
    </location>
</feature>
<dbReference type="InterPro" id="IPR051162">
    <property type="entry name" value="T4SS_component"/>
</dbReference>
<dbReference type="OrthoDB" id="9806951at2"/>
<feature type="region of interest" description="Disordered" evidence="1">
    <location>
        <begin position="1397"/>
        <end position="1480"/>
    </location>
</feature>
<dbReference type="PANTHER" id="PTHR30121">
    <property type="entry name" value="UNCHARACTERIZED PROTEIN YJGR-RELATED"/>
    <property type="match status" value="1"/>
</dbReference>
<dbReference type="EMBL" id="AP017372">
    <property type="protein sequence ID" value="BAU58041.1"/>
    <property type="molecule type" value="Genomic_DNA"/>
</dbReference>
<dbReference type="RefSeq" id="WP_096409429.1">
    <property type="nucleotide sequence ID" value="NZ_AP017372.2"/>
</dbReference>
<dbReference type="GO" id="GO:0051301">
    <property type="term" value="P:cell division"/>
    <property type="evidence" value="ECO:0007669"/>
    <property type="project" value="UniProtKB-KW"/>
</dbReference>
<evidence type="ECO:0000313" key="3">
    <source>
        <dbReference type="EMBL" id="BAU58041.1"/>
    </source>
</evidence>
<name>A0A0X8X9M2_HALHR</name>
<dbReference type="SUPFAM" id="SSF52540">
    <property type="entry name" value="P-loop containing nucleoside triphosphate hydrolases"/>
    <property type="match status" value="1"/>
</dbReference>
<feature type="compositionally biased region" description="Basic and acidic residues" evidence="1">
    <location>
        <begin position="1397"/>
        <end position="1411"/>
    </location>
</feature>
<evidence type="ECO:0000259" key="2">
    <source>
        <dbReference type="Pfam" id="PF01935"/>
    </source>
</evidence>
<evidence type="ECO:0000256" key="1">
    <source>
        <dbReference type="SAM" id="MobiDB-lite"/>
    </source>
</evidence>
<feature type="compositionally biased region" description="Polar residues" evidence="1">
    <location>
        <begin position="1452"/>
        <end position="1474"/>
    </location>
</feature>